<evidence type="ECO:0000313" key="3">
    <source>
        <dbReference type="Proteomes" id="UP000799439"/>
    </source>
</evidence>
<accession>A0A9P4MHX6</accession>
<proteinExistence type="predicted"/>
<dbReference type="Proteomes" id="UP000799439">
    <property type="component" value="Unassembled WGS sequence"/>
</dbReference>
<organism evidence="2 3">
    <name type="scientific">Myriangium duriaei CBS 260.36</name>
    <dbReference type="NCBI Taxonomy" id="1168546"/>
    <lineage>
        <taxon>Eukaryota</taxon>
        <taxon>Fungi</taxon>
        <taxon>Dikarya</taxon>
        <taxon>Ascomycota</taxon>
        <taxon>Pezizomycotina</taxon>
        <taxon>Dothideomycetes</taxon>
        <taxon>Dothideomycetidae</taxon>
        <taxon>Myriangiales</taxon>
        <taxon>Myriangiaceae</taxon>
        <taxon>Myriangium</taxon>
    </lineage>
</organism>
<protein>
    <submittedName>
        <fullName evidence="2">Uncharacterized protein</fullName>
    </submittedName>
</protein>
<comment type="caution">
    <text evidence="2">The sequence shown here is derived from an EMBL/GenBank/DDBJ whole genome shotgun (WGS) entry which is preliminary data.</text>
</comment>
<evidence type="ECO:0000313" key="2">
    <source>
        <dbReference type="EMBL" id="KAF2150434.1"/>
    </source>
</evidence>
<dbReference type="EMBL" id="ML996089">
    <property type="protein sequence ID" value="KAF2150434.1"/>
    <property type="molecule type" value="Genomic_DNA"/>
</dbReference>
<reference evidence="2" key="1">
    <citation type="journal article" date="2020" name="Stud. Mycol.">
        <title>101 Dothideomycetes genomes: a test case for predicting lifestyles and emergence of pathogens.</title>
        <authorList>
            <person name="Haridas S."/>
            <person name="Albert R."/>
            <person name="Binder M."/>
            <person name="Bloem J."/>
            <person name="Labutti K."/>
            <person name="Salamov A."/>
            <person name="Andreopoulos B."/>
            <person name="Baker S."/>
            <person name="Barry K."/>
            <person name="Bills G."/>
            <person name="Bluhm B."/>
            <person name="Cannon C."/>
            <person name="Castanera R."/>
            <person name="Culley D."/>
            <person name="Daum C."/>
            <person name="Ezra D."/>
            <person name="Gonzalez J."/>
            <person name="Henrissat B."/>
            <person name="Kuo A."/>
            <person name="Liang C."/>
            <person name="Lipzen A."/>
            <person name="Lutzoni F."/>
            <person name="Magnuson J."/>
            <person name="Mondo S."/>
            <person name="Nolan M."/>
            <person name="Ohm R."/>
            <person name="Pangilinan J."/>
            <person name="Park H.-J."/>
            <person name="Ramirez L."/>
            <person name="Alfaro M."/>
            <person name="Sun H."/>
            <person name="Tritt A."/>
            <person name="Yoshinaga Y."/>
            <person name="Zwiers L.-H."/>
            <person name="Turgeon B."/>
            <person name="Goodwin S."/>
            <person name="Spatafora J."/>
            <person name="Crous P."/>
            <person name="Grigoriev I."/>
        </authorList>
    </citation>
    <scope>NUCLEOTIDE SEQUENCE</scope>
    <source>
        <strain evidence="2">CBS 260.36</strain>
    </source>
</reference>
<name>A0A9P4MHX6_9PEZI</name>
<feature type="compositionally biased region" description="Polar residues" evidence="1">
    <location>
        <begin position="167"/>
        <end position="179"/>
    </location>
</feature>
<feature type="region of interest" description="Disordered" evidence="1">
    <location>
        <begin position="151"/>
        <end position="245"/>
    </location>
</feature>
<sequence>MATLAEALNKKILATSLLTTKNSPVPVATQCRFRPASFLGVPACCEESLDAVSVKLALNLVDKLHTLVKPEVPLESRDMYENQNFNHQVNVIAQCMLCDKHRSEFNVKELSGTYIQAIHTTATAEVSNIETLATTLRQKHTEKILQELQVREQSVSKNRSTHKAKQPLSNSWSTPSTAKRSPMLKSKSTTTAPSAWRPGASPPTPTPDPRKAQAASPPTRSGGEREKVREKDNGFKREGDHGNAISPWLTAHFDAQARVESPKVKSSIEIYEERWKAEDPFNAISDSMDEIMRRIPWPMLNRCASEVDEMGVHAFYSAASRENTRNCHDFFNKEKLKWHPDRIDYRFPGVRGVERLKQQASLIFRVLCIVEIKYKEQAPRKGLQLWGVGPEAYFDLTQ</sequence>
<feature type="compositionally biased region" description="Basic and acidic residues" evidence="1">
    <location>
        <begin position="222"/>
        <end position="241"/>
    </location>
</feature>
<dbReference type="AlphaFoldDB" id="A0A9P4MHX6"/>
<keyword evidence="3" id="KW-1185">Reference proteome</keyword>
<gene>
    <name evidence="2" type="ORF">K461DRAFT_295717</name>
</gene>
<dbReference type="OrthoDB" id="412109at2759"/>
<evidence type="ECO:0000256" key="1">
    <source>
        <dbReference type="SAM" id="MobiDB-lite"/>
    </source>
</evidence>